<accession>A0ABV0WKL3</accession>
<proteinExistence type="predicted"/>
<feature type="non-terminal residue" evidence="1">
    <location>
        <position position="57"/>
    </location>
</feature>
<dbReference type="EMBL" id="JAHRIM010055282">
    <property type="protein sequence ID" value="MEQ2270145.1"/>
    <property type="molecule type" value="Genomic_DNA"/>
</dbReference>
<comment type="caution">
    <text evidence="1">The sequence shown here is derived from an EMBL/GenBank/DDBJ whole genome shotgun (WGS) entry which is preliminary data.</text>
</comment>
<keyword evidence="2" id="KW-1185">Reference proteome</keyword>
<organism evidence="1 2">
    <name type="scientific">Xenotaenia resolanae</name>
    <dbReference type="NCBI Taxonomy" id="208358"/>
    <lineage>
        <taxon>Eukaryota</taxon>
        <taxon>Metazoa</taxon>
        <taxon>Chordata</taxon>
        <taxon>Craniata</taxon>
        <taxon>Vertebrata</taxon>
        <taxon>Euteleostomi</taxon>
        <taxon>Actinopterygii</taxon>
        <taxon>Neopterygii</taxon>
        <taxon>Teleostei</taxon>
        <taxon>Neoteleostei</taxon>
        <taxon>Acanthomorphata</taxon>
        <taxon>Ovalentaria</taxon>
        <taxon>Atherinomorphae</taxon>
        <taxon>Cyprinodontiformes</taxon>
        <taxon>Goodeidae</taxon>
        <taxon>Xenotaenia</taxon>
    </lineage>
</organism>
<name>A0ABV0WKL3_9TELE</name>
<sequence length="57" mass="6261">MRLAAVQHLRTAYGIKTKNWNKNKATSCKSTASNLGKVFGVPLDSLPYYNMECGSVP</sequence>
<evidence type="ECO:0000313" key="2">
    <source>
        <dbReference type="Proteomes" id="UP001444071"/>
    </source>
</evidence>
<reference evidence="1 2" key="1">
    <citation type="submission" date="2021-06" db="EMBL/GenBank/DDBJ databases">
        <authorList>
            <person name="Palmer J.M."/>
        </authorList>
    </citation>
    <scope>NUCLEOTIDE SEQUENCE [LARGE SCALE GENOMIC DNA]</scope>
    <source>
        <strain evidence="1 2">XR_2019</strain>
        <tissue evidence="1">Muscle</tissue>
    </source>
</reference>
<dbReference type="Proteomes" id="UP001444071">
    <property type="component" value="Unassembled WGS sequence"/>
</dbReference>
<gene>
    <name evidence="1" type="ORF">XENORESO_016019</name>
</gene>
<protein>
    <submittedName>
        <fullName evidence="1">Uncharacterized protein</fullName>
    </submittedName>
</protein>
<evidence type="ECO:0000313" key="1">
    <source>
        <dbReference type="EMBL" id="MEQ2270145.1"/>
    </source>
</evidence>